<accession>A0A6T7JWX2</accession>
<feature type="region of interest" description="Disordered" evidence="1">
    <location>
        <begin position="107"/>
        <end position="145"/>
    </location>
</feature>
<organism evidence="2">
    <name type="scientific">Attheya septentrionalis</name>
    <dbReference type="NCBI Taxonomy" id="420275"/>
    <lineage>
        <taxon>Eukaryota</taxon>
        <taxon>Sar</taxon>
        <taxon>Stramenopiles</taxon>
        <taxon>Ochrophyta</taxon>
        <taxon>Bacillariophyta</taxon>
        <taxon>Coscinodiscophyceae</taxon>
        <taxon>Chaetocerotophycidae</taxon>
        <taxon>Chaetocerotales</taxon>
        <taxon>Attheyaceae</taxon>
        <taxon>Attheya</taxon>
    </lineage>
</organism>
<dbReference type="AlphaFoldDB" id="A0A6T7JWX2"/>
<evidence type="ECO:0000313" key="2">
    <source>
        <dbReference type="EMBL" id="CAD9826369.1"/>
    </source>
</evidence>
<dbReference type="EMBL" id="HBHQ01026885">
    <property type="protein sequence ID" value="CAD9826369.1"/>
    <property type="molecule type" value="Transcribed_RNA"/>
</dbReference>
<gene>
    <name evidence="2" type="ORF">ASEP1449_LOCUS18203</name>
    <name evidence="3" type="ORF">ASEP1449_LOCUS18204</name>
</gene>
<dbReference type="EMBL" id="HBHQ01026887">
    <property type="protein sequence ID" value="CAD9826370.1"/>
    <property type="molecule type" value="Transcribed_RNA"/>
</dbReference>
<evidence type="ECO:0000256" key="1">
    <source>
        <dbReference type="SAM" id="MobiDB-lite"/>
    </source>
</evidence>
<feature type="compositionally biased region" description="Acidic residues" evidence="1">
    <location>
        <begin position="119"/>
        <end position="137"/>
    </location>
</feature>
<proteinExistence type="predicted"/>
<protein>
    <submittedName>
        <fullName evidence="2">Uncharacterized protein</fullName>
    </submittedName>
</protein>
<name>A0A6T7JWX2_9STRA</name>
<sequence>MENKDCLAYALKLIGDGPGLVSKFLVPENFVCVRMTDDKRPGVARFTKWNEAATFVPLESPTDDASLEQEEMLNQKWKASCVAPNPTMFEQNTDDWTVDTASMSLEGTRSMESSMDSDRDSEESSDESSDVSSDEWEDCSKSGEGNDDQLHAMVLLRTNDVDGKLFWVLQNSWASLQIIEMSTEYLAQSGATLNFLTKKFRRPRETLDRSVECYPSPIAESASLERMDCEVWKDWLVSSEGQEGARNEV</sequence>
<reference evidence="2" key="1">
    <citation type="submission" date="2021-01" db="EMBL/GenBank/DDBJ databases">
        <authorList>
            <person name="Corre E."/>
            <person name="Pelletier E."/>
            <person name="Niang G."/>
            <person name="Scheremetjew M."/>
            <person name="Finn R."/>
            <person name="Kale V."/>
            <person name="Holt S."/>
            <person name="Cochrane G."/>
            <person name="Meng A."/>
            <person name="Brown T."/>
            <person name="Cohen L."/>
        </authorList>
    </citation>
    <scope>NUCLEOTIDE SEQUENCE</scope>
    <source>
        <strain evidence="2">CCMP2084</strain>
    </source>
</reference>
<evidence type="ECO:0000313" key="3">
    <source>
        <dbReference type="EMBL" id="CAD9826370.1"/>
    </source>
</evidence>